<reference evidence="2" key="1">
    <citation type="submission" date="2013-09" db="EMBL/GenBank/DDBJ databases">
        <title>The Genome Sequence of Anopheles culicifacies species A.</title>
        <authorList>
            <consortium name="The Broad Institute Genomics Platform"/>
            <person name="Neafsey D.E."/>
            <person name="Besansky N."/>
            <person name="Howell P."/>
            <person name="Walton C."/>
            <person name="Young S.K."/>
            <person name="Zeng Q."/>
            <person name="Gargeya S."/>
            <person name="Fitzgerald M."/>
            <person name="Haas B."/>
            <person name="Abouelleil A."/>
            <person name="Allen A.W."/>
            <person name="Alvarado L."/>
            <person name="Arachchi H.M."/>
            <person name="Berlin A.M."/>
            <person name="Chapman S.B."/>
            <person name="Gainer-Dewar J."/>
            <person name="Goldberg J."/>
            <person name="Griggs A."/>
            <person name="Gujja S."/>
            <person name="Hansen M."/>
            <person name="Howarth C."/>
            <person name="Imamovic A."/>
            <person name="Ireland A."/>
            <person name="Larimer J."/>
            <person name="McCowan C."/>
            <person name="Murphy C."/>
            <person name="Pearson M."/>
            <person name="Poon T.W."/>
            <person name="Priest M."/>
            <person name="Roberts A."/>
            <person name="Saif S."/>
            <person name="Shea T."/>
            <person name="Sisk P."/>
            <person name="Sykes S."/>
            <person name="Wortman J."/>
            <person name="Nusbaum C."/>
            <person name="Birren B."/>
        </authorList>
    </citation>
    <scope>NUCLEOTIDE SEQUENCE [LARGE SCALE GENOMIC DNA]</scope>
    <source>
        <strain evidence="2">A-37</strain>
    </source>
</reference>
<reference evidence="1" key="2">
    <citation type="submission" date="2020-05" db="UniProtKB">
        <authorList>
            <consortium name="EnsemblMetazoa"/>
        </authorList>
    </citation>
    <scope>IDENTIFICATION</scope>
    <source>
        <strain evidence="1">A-37</strain>
    </source>
</reference>
<proteinExistence type="predicted"/>
<accession>A0A182LUH0</accession>
<evidence type="ECO:0000313" key="2">
    <source>
        <dbReference type="Proteomes" id="UP000075883"/>
    </source>
</evidence>
<dbReference type="EnsemblMetazoa" id="ACUA002269-RA">
    <property type="protein sequence ID" value="ACUA002269-PA"/>
    <property type="gene ID" value="ACUA002269"/>
</dbReference>
<name>A0A182LUH0_9DIPT</name>
<protein>
    <submittedName>
        <fullName evidence="1">Uncharacterized protein</fullName>
    </submittedName>
</protein>
<dbReference type="Proteomes" id="UP000075883">
    <property type="component" value="Unassembled WGS sequence"/>
</dbReference>
<keyword evidence="2" id="KW-1185">Reference proteome</keyword>
<dbReference type="EMBL" id="AXCM01000125">
    <property type="status" value="NOT_ANNOTATED_CDS"/>
    <property type="molecule type" value="Genomic_DNA"/>
</dbReference>
<dbReference type="AlphaFoldDB" id="A0A182LUH0"/>
<evidence type="ECO:0000313" key="1">
    <source>
        <dbReference type="EnsemblMetazoa" id="ACUA002269-PA"/>
    </source>
</evidence>
<sequence>MFDSPHVRVLAVTFGLSEWRYGYEPLPQGQPIRSWPVERNEALPQHTWTTVEFKDHLEASMTGAFGYRGASSIYLRYVRDFPVFAFGAGKQASHLSVSLALHKNPSSPESTMA</sequence>
<organism evidence="1 2">
    <name type="scientific">Anopheles culicifacies</name>
    <dbReference type="NCBI Taxonomy" id="139723"/>
    <lineage>
        <taxon>Eukaryota</taxon>
        <taxon>Metazoa</taxon>
        <taxon>Ecdysozoa</taxon>
        <taxon>Arthropoda</taxon>
        <taxon>Hexapoda</taxon>
        <taxon>Insecta</taxon>
        <taxon>Pterygota</taxon>
        <taxon>Neoptera</taxon>
        <taxon>Endopterygota</taxon>
        <taxon>Diptera</taxon>
        <taxon>Nematocera</taxon>
        <taxon>Culicoidea</taxon>
        <taxon>Culicidae</taxon>
        <taxon>Anophelinae</taxon>
        <taxon>Anopheles</taxon>
        <taxon>culicifacies species complex</taxon>
    </lineage>
</organism>
<dbReference type="VEuPathDB" id="VectorBase:ACUA002269"/>